<evidence type="ECO:0000313" key="1">
    <source>
        <dbReference type="EMBL" id="RUT06100.1"/>
    </source>
</evidence>
<reference evidence="1" key="1">
    <citation type="submission" date="2018-12" db="EMBL/GenBank/DDBJ databases">
        <authorList>
            <person name="Will S."/>
            <person name="Neumann-Schaal M."/>
            <person name="Henke P."/>
        </authorList>
    </citation>
    <scope>NUCLEOTIDE SEQUENCE</scope>
    <source>
        <strain evidence="1">PCC 7102</strain>
    </source>
</reference>
<sequence length="136" mass="15273">MLINAGIPADAKIDYQNPNYKGKIKEALDAWVTDEYAVNSKERQKSYKNKVNFSGYPPQLVNIGQLQGVRYGFTGLKREGGVSEQHLKYVAFDGTSLYVINTAYDPARVSAKFEKYENLAVFEPFLSEIASNLKLP</sequence>
<proteinExistence type="predicted"/>
<keyword evidence="2" id="KW-1185">Reference proteome</keyword>
<dbReference type="Proteomes" id="UP000271624">
    <property type="component" value="Unassembled WGS sequence"/>
</dbReference>
<dbReference type="EMBL" id="RSCL01000007">
    <property type="protein sequence ID" value="RUT06100.1"/>
    <property type="molecule type" value="Genomic_DNA"/>
</dbReference>
<accession>A0A3S1CF50</accession>
<dbReference type="AlphaFoldDB" id="A0A3S1CF50"/>
<protein>
    <submittedName>
        <fullName evidence="1">Uncharacterized protein</fullName>
    </submittedName>
</protein>
<gene>
    <name evidence="1" type="ORF">DSM106972_033060</name>
</gene>
<evidence type="ECO:0000313" key="2">
    <source>
        <dbReference type="Proteomes" id="UP000271624"/>
    </source>
</evidence>
<reference evidence="1" key="2">
    <citation type="journal article" date="2019" name="Genome Biol. Evol.">
        <title>Day and night: Metabolic profiles and evolutionary relationships of six axenic non-marine cyanobacteria.</title>
        <authorList>
            <person name="Will S.E."/>
            <person name="Henke P."/>
            <person name="Boedeker C."/>
            <person name="Huang S."/>
            <person name="Brinkmann H."/>
            <person name="Rohde M."/>
            <person name="Jarek M."/>
            <person name="Friedl T."/>
            <person name="Seufert S."/>
            <person name="Schumacher M."/>
            <person name="Overmann J."/>
            <person name="Neumann-Schaal M."/>
            <person name="Petersen J."/>
        </authorList>
    </citation>
    <scope>NUCLEOTIDE SEQUENCE [LARGE SCALE GENOMIC DNA]</scope>
    <source>
        <strain evidence="1">PCC 7102</strain>
    </source>
</reference>
<organism evidence="1 2">
    <name type="scientific">Dulcicalothrix desertica PCC 7102</name>
    <dbReference type="NCBI Taxonomy" id="232991"/>
    <lineage>
        <taxon>Bacteria</taxon>
        <taxon>Bacillati</taxon>
        <taxon>Cyanobacteriota</taxon>
        <taxon>Cyanophyceae</taxon>
        <taxon>Nostocales</taxon>
        <taxon>Calotrichaceae</taxon>
        <taxon>Dulcicalothrix</taxon>
    </lineage>
</organism>
<comment type="caution">
    <text evidence="1">The sequence shown here is derived from an EMBL/GenBank/DDBJ whole genome shotgun (WGS) entry which is preliminary data.</text>
</comment>
<name>A0A3S1CF50_9CYAN</name>